<dbReference type="EMBL" id="JADYXP020000013">
    <property type="protein sequence ID" value="KAL0110943.1"/>
    <property type="molecule type" value="Genomic_DNA"/>
</dbReference>
<evidence type="ECO:0000259" key="1">
    <source>
        <dbReference type="PROSITE" id="PS50003"/>
    </source>
</evidence>
<proteinExistence type="predicted"/>
<dbReference type="InterPro" id="IPR011993">
    <property type="entry name" value="PH-like_dom_sf"/>
</dbReference>
<gene>
    <name evidence="2" type="ORF">PUN28_012776</name>
</gene>
<keyword evidence="3" id="KW-1185">Reference proteome</keyword>
<feature type="domain" description="PH" evidence="1">
    <location>
        <begin position="5"/>
        <end position="115"/>
    </location>
</feature>
<evidence type="ECO:0000313" key="2">
    <source>
        <dbReference type="EMBL" id="KAL0110943.1"/>
    </source>
</evidence>
<dbReference type="Gene3D" id="2.30.29.30">
    <property type="entry name" value="Pleckstrin-homology domain (PH domain)/Phosphotyrosine-binding domain (PTB)"/>
    <property type="match status" value="1"/>
</dbReference>
<reference evidence="2 3" key="1">
    <citation type="submission" date="2023-03" db="EMBL/GenBank/DDBJ databases">
        <title>High recombination rates correlate with genetic variation in Cardiocondyla obscurior ants.</title>
        <authorList>
            <person name="Errbii M."/>
        </authorList>
    </citation>
    <scope>NUCLEOTIDE SEQUENCE [LARGE SCALE GENOMIC DNA]</scope>
    <source>
        <strain evidence="2">Alpha-2009</strain>
        <tissue evidence="2">Whole body</tissue>
    </source>
</reference>
<organism evidence="2 3">
    <name type="scientific">Cardiocondyla obscurior</name>
    <dbReference type="NCBI Taxonomy" id="286306"/>
    <lineage>
        <taxon>Eukaryota</taxon>
        <taxon>Metazoa</taxon>
        <taxon>Ecdysozoa</taxon>
        <taxon>Arthropoda</taxon>
        <taxon>Hexapoda</taxon>
        <taxon>Insecta</taxon>
        <taxon>Pterygota</taxon>
        <taxon>Neoptera</taxon>
        <taxon>Endopterygota</taxon>
        <taxon>Hymenoptera</taxon>
        <taxon>Apocrita</taxon>
        <taxon>Aculeata</taxon>
        <taxon>Formicoidea</taxon>
        <taxon>Formicidae</taxon>
        <taxon>Myrmicinae</taxon>
        <taxon>Cardiocondyla</taxon>
    </lineage>
</organism>
<sequence length="423" mass="48722">MSLRDLEVCGFIWRKKTMTLSNVWKRSWCSIRKLNEGRGLEIQFYQKRSNALKQNEKDSSVIIPPNAIVHRICSSTKQFAFSILSKVDRKPLLSLSANSETVTQRWIADIRQLLNPRKYYTEKSYYVSMVDNAHSKTAGLTGLYGDLFTNEMGIFIKNIHTGEILETFDWKEFTQFHLMTVGRPEDVKRICVMHTSQEFRSGVGELYIFCLNTAKLLQVLVTQGRGPRLRQRSLHSYDDLEIVTHDEVNSHPLQQKNNGPLCTFNTNANCSRTSIGIKTVENIYQSEANLVYSNLSHSNNHTKSNTSIASGIYEEIKDDVCSSQMSFTSKVSCNLQMEPPALPPRQKWKTEYVNEDRMEQYSQPVNSNSYEELKLPNIVRTQKTTIISDNSSYVPMSPQLKDFNMFETNTLENLKENDYVLMH</sequence>
<dbReference type="SUPFAM" id="SSF50729">
    <property type="entry name" value="PH domain-like"/>
    <property type="match status" value="1"/>
</dbReference>
<dbReference type="InterPro" id="IPR001849">
    <property type="entry name" value="PH_domain"/>
</dbReference>
<dbReference type="AlphaFoldDB" id="A0AAW2F638"/>
<protein>
    <recommendedName>
        <fullName evidence="1">PH domain-containing protein</fullName>
    </recommendedName>
</protein>
<dbReference type="PROSITE" id="PS50003">
    <property type="entry name" value="PH_DOMAIN"/>
    <property type="match status" value="1"/>
</dbReference>
<accession>A0AAW2F638</accession>
<dbReference type="Proteomes" id="UP001430953">
    <property type="component" value="Unassembled WGS sequence"/>
</dbReference>
<name>A0AAW2F638_9HYME</name>
<evidence type="ECO:0000313" key="3">
    <source>
        <dbReference type="Proteomes" id="UP001430953"/>
    </source>
</evidence>
<comment type="caution">
    <text evidence="2">The sequence shown here is derived from an EMBL/GenBank/DDBJ whole genome shotgun (WGS) entry which is preliminary data.</text>
</comment>